<feature type="region of interest" description="Disordered" evidence="1">
    <location>
        <begin position="141"/>
        <end position="271"/>
    </location>
</feature>
<gene>
    <name evidence="2" type="ORF">BJ508DRAFT_315088</name>
</gene>
<feature type="compositionally biased region" description="Basic residues" evidence="1">
    <location>
        <begin position="1"/>
        <end position="12"/>
    </location>
</feature>
<name>A0A3N4HQV1_ASCIM</name>
<protein>
    <submittedName>
        <fullName evidence="2">Uncharacterized protein</fullName>
    </submittedName>
</protein>
<evidence type="ECO:0000256" key="1">
    <source>
        <dbReference type="SAM" id="MobiDB-lite"/>
    </source>
</evidence>
<accession>A0A3N4HQV1</accession>
<feature type="compositionally biased region" description="Basic and acidic residues" evidence="1">
    <location>
        <begin position="261"/>
        <end position="271"/>
    </location>
</feature>
<feature type="compositionally biased region" description="Polar residues" evidence="1">
    <location>
        <begin position="193"/>
        <end position="226"/>
    </location>
</feature>
<proteinExistence type="predicted"/>
<feature type="region of interest" description="Disordered" evidence="1">
    <location>
        <begin position="1"/>
        <end position="74"/>
    </location>
</feature>
<dbReference type="Proteomes" id="UP000275078">
    <property type="component" value="Unassembled WGS sequence"/>
</dbReference>
<sequence length="271" mass="30040">MGKNKSSKKRTHSQTVSQSQDQSASSQLDDNLPETRANSVEPAFTKKKDAGAELHKTKDGKVKKKSKKDTKSAVAIPEVIEEAILEHVSSEAPLSEEVAQTPWDTDVIMTTQNIQSTETSLDVPGGLMSLSEIVDSHGLQASQFNSGGGLTSRTEIPDSQESQVSQYSVVFSGDSQRSIPWNDDVEKQRQHQNESQASESEINRNSQKGSQKSDVTMKSQFTQSTDSQERSQKSDVTMKSQFTESTDSQDIRSQIRQAMKIRTEWPMHRTS</sequence>
<feature type="compositionally biased region" description="Low complexity" evidence="1">
    <location>
        <begin position="159"/>
        <end position="172"/>
    </location>
</feature>
<keyword evidence="3" id="KW-1185">Reference proteome</keyword>
<evidence type="ECO:0000313" key="3">
    <source>
        <dbReference type="Proteomes" id="UP000275078"/>
    </source>
</evidence>
<organism evidence="2 3">
    <name type="scientific">Ascobolus immersus RN42</name>
    <dbReference type="NCBI Taxonomy" id="1160509"/>
    <lineage>
        <taxon>Eukaryota</taxon>
        <taxon>Fungi</taxon>
        <taxon>Dikarya</taxon>
        <taxon>Ascomycota</taxon>
        <taxon>Pezizomycotina</taxon>
        <taxon>Pezizomycetes</taxon>
        <taxon>Pezizales</taxon>
        <taxon>Ascobolaceae</taxon>
        <taxon>Ascobolus</taxon>
    </lineage>
</organism>
<feature type="compositionally biased region" description="Low complexity" evidence="1">
    <location>
        <begin position="13"/>
        <end position="27"/>
    </location>
</feature>
<feature type="compositionally biased region" description="Basic and acidic residues" evidence="1">
    <location>
        <begin position="44"/>
        <end position="60"/>
    </location>
</feature>
<dbReference type="EMBL" id="ML119884">
    <property type="protein sequence ID" value="RPA72034.1"/>
    <property type="molecule type" value="Genomic_DNA"/>
</dbReference>
<dbReference type="AlphaFoldDB" id="A0A3N4HQV1"/>
<reference evidence="2 3" key="1">
    <citation type="journal article" date="2018" name="Nat. Ecol. Evol.">
        <title>Pezizomycetes genomes reveal the molecular basis of ectomycorrhizal truffle lifestyle.</title>
        <authorList>
            <person name="Murat C."/>
            <person name="Payen T."/>
            <person name="Noel B."/>
            <person name="Kuo A."/>
            <person name="Morin E."/>
            <person name="Chen J."/>
            <person name="Kohler A."/>
            <person name="Krizsan K."/>
            <person name="Balestrini R."/>
            <person name="Da Silva C."/>
            <person name="Montanini B."/>
            <person name="Hainaut M."/>
            <person name="Levati E."/>
            <person name="Barry K.W."/>
            <person name="Belfiori B."/>
            <person name="Cichocki N."/>
            <person name="Clum A."/>
            <person name="Dockter R.B."/>
            <person name="Fauchery L."/>
            <person name="Guy J."/>
            <person name="Iotti M."/>
            <person name="Le Tacon F."/>
            <person name="Lindquist E.A."/>
            <person name="Lipzen A."/>
            <person name="Malagnac F."/>
            <person name="Mello A."/>
            <person name="Molinier V."/>
            <person name="Miyauchi S."/>
            <person name="Poulain J."/>
            <person name="Riccioni C."/>
            <person name="Rubini A."/>
            <person name="Sitrit Y."/>
            <person name="Splivallo R."/>
            <person name="Traeger S."/>
            <person name="Wang M."/>
            <person name="Zifcakova L."/>
            <person name="Wipf D."/>
            <person name="Zambonelli A."/>
            <person name="Paolocci F."/>
            <person name="Nowrousian M."/>
            <person name="Ottonello S."/>
            <person name="Baldrian P."/>
            <person name="Spatafora J.W."/>
            <person name="Henrissat B."/>
            <person name="Nagy L.G."/>
            <person name="Aury J.M."/>
            <person name="Wincker P."/>
            <person name="Grigoriev I.V."/>
            <person name="Bonfante P."/>
            <person name="Martin F.M."/>
        </authorList>
    </citation>
    <scope>NUCLEOTIDE SEQUENCE [LARGE SCALE GENOMIC DNA]</scope>
    <source>
        <strain evidence="2 3">RN42</strain>
    </source>
</reference>
<feature type="compositionally biased region" description="Polar residues" evidence="1">
    <location>
        <begin position="234"/>
        <end position="256"/>
    </location>
</feature>
<evidence type="ECO:0000313" key="2">
    <source>
        <dbReference type="EMBL" id="RPA72034.1"/>
    </source>
</evidence>